<dbReference type="AlphaFoldDB" id="A0A554JA08"/>
<dbReference type="SUPFAM" id="SSF75217">
    <property type="entry name" value="alpha/beta knot"/>
    <property type="match status" value="1"/>
</dbReference>
<dbReference type="PANTHER" id="PTHR46429">
    <property type="entry name" value="23S RRNA (GUANOSINE-2'-O-)-METHYLTRANSFERASE RLMB"/>
    <property type="match status" value="1"/>
</dbReference>
<name>A0A554JA08_9BACT</name>
<keyword evidence="1 4" id="KW-0489">Methyltransferase</keyword>
<dbReference type="InterPro" id="IPR001537">
    <property type="entry name" value="SpoU_MeTrfase"/>
</dbReference>
<dbReference type="EMBL" id="VMFF01000065">
    <property type="protein sequence ID" value="TSC65154.1"/>
    <property type="molecule type" value="Genomic_DNA"/>
</dbReference>
<dbReference type="GO" id="GO:0005829">
    <property type="term" value="C:cytosol"/>
    <property type="evidence" value="ECO:0007669"/>
    <property type="project" value="TreeGrafter"/>
</dbReference>
<dbReference type="GO" id="GO:0006396">
    <property type="term" value="P:RNA processing"/>
    <property type="evidence" value="ECO:0007669"/>
    <property type="project" value="InterPro"/>
</dbReference>
<dbReference type="InterPro" id="IPR004441">
    <property type="entry name" value="rRNA_MeTrfase_TrmH"/>
</dbReference>
<dbReference type="Pfam" id="PF00588">
    <property type="entry name" value="SpoU_methylase"/>
    <property type="match status" value="1"/>
</dbReference>
<dbReference type="GO" id="GO:0003723">
    <property type="term" value="F:RNA binding"/>
    <property type="evidence" value="ECO:0007669"/>
    <property type="project" value="InterPro"/>
</dbReference>
<comment type="caution">
    <text evidence="4">The sequence shown here is derived from an EMBL/GenBank/DDBJ whole genome shotgun (WGS) entry which is preliminary data.</text>
</comment>
<dbReference type="Proteomes" id="UP000319613">
    <property type="component" value="Unassembled WGS sequence"/>
</dbReference>
<evidence type="ECO:0000313" key="5">
    <source>
        <dbReference type="Proteomes" id="UP000319613"/>
    </source>
</evidence>
<evidence type="ECO:0000256" key="1">
    <source>
        <dbReference type="ARBA" id="ARBA00022603"/>
    </source>
</evidence>
<evidence type="ECO:0000259" key="3">
    <source>
        <dbReference type="Pfam" id="PF00588"/>
    </source>
</evidence>
<dbReference type="GO" id="GO:0008173">
    <property type="term" value="F:RNA methyltransferase activity"/>
    <property type="evidence" value="ECO:0007669"/>
    <property type="project" value="InterPro"/>
</dbReference>
<dbReference type="GO" id="GO:0032259">
    <property type="term" value="P:methylation"/>
    <property type="evidence" value="ECO:0007669"/>
    <property type="project" value="UniProtKB-KW"/>
</dbReference>
<protein>
    <submittedName>
        <fullName evidence="4">tRNA/rRNA methyltransferase SpoU</fullName>
    </submittedName>
</protein>
<dbReference type="Gene3D" id="3.40.1280.10">
    <property type="match status" value="1"/>
</dbReference>
<feature type="domain" description="tRNA/rRNA methyltransferase SpoU type" evidence="3">
    <location>
        <begin position="9"/>
        <end position="129"/>
    </location>
</feature>
<dbReference type="InterPro" id="IPR029026">
    <property type="entry name" value="tRNA_m1G_MTases_N"/>
</dbReference>
<evidence type="ECO:0000256" key="2">
    <source>
        <dbReference type="ARBA" id="ARBA00022679"/>
    </source>
</evidence>
<dbReference type="InterPro" id="IPR029028">
    <property type="entry name" value="Alpha/beta_knot_MTases"/>
</dbReference>
<evidence type="ECO:0000313" key="4">
    <source>
        <dbReference type="EMBL" id="TSC65154.1"/>
    </source>
</evidence>
<reference evidence="4 5" key="1">
    <citation type="submission" date="2017-07" db="EMBL/GenBank/DDBJ databases">
        <title>Mechanisms for carbon and nitrogen cycling indicate functional differentiation within the Candidate Phyla Radiation.</title>
        <authorList>
            <person name="Danczak R.E."/>
            <person name="Johnston M.D."/>
            <person name="Kenah C."/>
            <person name="Slattery M."/>
            <person name="Wrighton K.C."/>
            <person name="Wilkins M.J."/>
        </authorList>
    </citation>
    <scope>NUCLEOTIDE SEQUENCE [LARGE SCALE GENOMIC DNA]</scope>
    <source>
        <strain evidence="4">Gr01-1014_77</strain>
    </source>
</reference>
<dbReference type="PANTHER" id="PTHR46429:SF1">
    <property type="entry name" value="23S RRNA (GUANOSINE-2'-O-)-METHYLTRANSFERASE RLMB"/>
    <property type="match status" value="1"/>
</dbReference>
<organism evidence="4 5">
    <name type="scientific">Candidatus Doudnabacteria bacterium Gr01-1014_77</name>
    <dbReference type="NCBI Taxonomy" id="2017133"/>
    <lineage>
        <taxon>Bacteria</taxon>
        <taxon>Candidatus Doudnaibacteriota</taxon>
    </lineage>
</organism>
<gene>
    <name evidence="4" type="ORF">G01um101477_604</name>
</gene>
<keyword evidence="2 4" id="KW-0808">Transferase</keyword>
<sequence>MVKKSKKEFYVICQNIRSLFNVGSIFRTADAFGVDRIYLTGITGRPPRKEISKVALGAEEYIPWEYHRQPARLIKALKKEGIRIVALEQVKNKSIDMHKWKPKFPMALILGYEQKGFPKSLIKLADDVVE</sequence>
<proteinExistence type="predicted"/>
<accession>A0A554JA08</accession>